<dbReference type="EMBL" id="CP003557">
    <property type="protein sequence ID" value="AFN73873.1"/>
    <property type="molecule type" value="Genomic_DNA"/>
</dbReference>
<evidence type="ECO:0000259" key="2">
    <source>
        <dbReference type="Pfam" id="PF11127"/>
    </source>
</evidence>
<reference evidence="3 4" key="1">
    <citation type="journal article" date="2013" name="PLoS ONE">
        <title>Genomic analysis of Melioribacter roseus, facultatively anaerobic organotrophic bacterium representing a novel deep lineage within Bacteriodetes/Chlorobi group.</title>
        <authorList>
            <person name="Kadnikov V.V."/>
            <person name="Mardanov A.V."/>
            <person name="Podosokorskaya O.A."/>
            <person name="Gavrilov S.N."/>
            <person name="Kublanov I.V."/>
            <person name="Beletsky A.V."/>
            <person name="Bonch-Osmolovskaya E.A."/>
            <person name="Ravin N.V."/>
        </authorList>
    </citation>
    <scope>NUCLEOTIDE SEQUENCE [LARGE SCALE GENOMIC DNA]</scope>
    <source>
        <strain evidence="4">JCM 17771 / P3M-2</strain>
    </source>
</reference>
<gene>
    <name evidence="3" type="ordered locus">MROS_0630</name>
</gene>
<keyword evidence="1" id="KW-0472">Membrane</keyword>
<dbReference type="eggNOG" id="ENOG5033A4Z">
    <property type="taxonomic scope" value="Bacteria"/>
</dbReference>
<feature type="domain" description="Inner membrane protein YgaP-like transmembrane" evidence="2">
    <location>
        <begin position="1"/>
        <end position="61"/>
    </location>
</feature>
<dbReference type="HOGENOM" id="CLU_176022_4_2_10"/>
<dbReference type="KEGG" id="mro:MROS_0630"/>
<evidence type="ECO:0000256" key="1">
    <source>
        <dbReference type="SAM" id="Phobius"/>
    </source>
</evidence>
<accession>I6ZXV0</accession>
<dbReference type="RefSeq" id="WP_014855310.1">
    <property type="nucleotide sequence ID" value="NC_018178.1"/>
</dbReference>
<keyword evidence="4" id="KW-1185">Reference proteome</keyword>
<dbReference type="PATRIC" id="fig|1191523.3.peg.658"/>
<feature type="transmembrane region" description="Helical" evidence="1">
    <location>
        <begin position="12"/>
        <end position="27"/>
    </location>
</feature>
<keyword evidence="1" id="KW-1133">Transmembrane helix</keyword>
<dbReference type="InterPro" id="IPR021309">
    <property type="entry name" value="YgaP-like_TM"/>
</dbReference>
<organism evidence="3 4">
    <name type="scientific">Melioribacter roseus (strain DSM 23840 / JCM 17771 / VKM B-2668 / P3M-2)</name>
    <dbReference type="NCBI Taxonomy" id="1191523"/>
    <lineage>
        <taxon>Bacteria</taxon>
        <taxon>Pseudomonadati</taxon>
        <taxon>Ignavibacteriota</taxon>
        <taxon>Ignavibacteria</taxon>
        <taxon>Ignavibacteriales</taxon>
        <taxon>Melioribacteraceae</taxon>
        <taxon>Melioribacter</taxon>
    </lineage>
</organism>
<evidence type="ECO:0000313" key="4">
    <source>
        <dbReference type="Proteomes" id="UP000009011"/>
    </source>
</evidence>
<protein>
    <recommendedName>
        <fullName evidence="2">Inner membrane protein YgaP-like transmembrane domain-containing protein</fullName>
    </recommendedName>
</protein>
<keyword evidence="1" id="KW-0812">Transmembrane</keyword>
<dbReference type="Proteomes" id="UP000009011">
    <property type="component" value="Chromosome"/>
</dbReference>
<proteinExistence type="predicted"/>
<sequence length="68" mass="7461">MKKNVGGGDKTFRIILGLVILILGIIYESWWGLIGLVPLGTALIGWCPLYLPFGISTCKTKEPEAKQE</sequence>
<dbReference type="STRING" id="1191523.MROS_0630"/>
<dbReference type="AlphaFoldDB" id="I6ZXV0"/>
<dbReference type="Pfam" id="PF11127">
    <property type="entry name" value="YgaP-like_TM"/>
    <property type="match status" value="1"/>
</dbReference>
<dbReference type="OrthoDB" id="9804804at2"/>
<name>I6ZXV0_MELRP</name>
<evidence type="ECO:0000313" key="3">
    <source>
        <dbReference type="EMBL" id="AFN73873.1"/>
    </source>
</evidence>